<keyword evidence="4 6" id="KW-1133">Transmembrane helix</keyword>
<feature type="domain" description="GtrA/DPMS transmembrane" evidence="7">
    <location>
        <begin position="73"/>
        <end position="204"/>
    </location>
</feature>
<evidence type="ECO:0000313" key="9">
    <source>
        <dbReference type="Proteomes" id="UP000179245"/>
    </source>
</evidence>
<feature type="transmembrane region" description="Helical" evidence="6">
    <location>
        <begin position="180"/>
        <end position="202"/>
    </location>
</feature>
<proteinExistence type="inferred from homology"/>
<dbReference type="InterPro" id="IPR051401">
    <property type="entry name" value="GtrA_CellWall_Glycosyl"/>
</dbReference>
<evidence type="ECO:0000256" key="6">
    <source>
        <dbReference type="SAM" id="Phobius"/>
    </source>
</evidence>
<dbReference type="InterPro" id="IPR007267">
    <property type="entry name" value="GtrA_DPMS_TM"/>
</dbReference>
<accession>A0A1G2QP93</accession>
<feature type="transmembrane region" description="Helical" evidence="6">
    <location>
        <begin position="7"/>
        <end position="27"/>
    </location>
</feature>
<protein>
    <recommendedName>
        <fullName evidence="7">GtrA/DPMS transmembrane domain-containing protein</fullName>
    </recommendedName>
</protein>
<comment type="caution">
    <text evidence="8">The sequence shown here is derived from an EMBL/GenBank/DDBJ whole genome shotgun (WGS) entry which is preliminary data.</text>
</comment>
<comment type="subcellular location">
    <subcellularLocation>
        <location evidence="1">Membrane</location>
        <topology evidence="1">Multi-pass membrane protein</topology>
    </subcellularLocation>
</comment>
<feature type="transmembrane region" description="Helical" evidence="6">
    <location>
        <begin position="39"/>
        <end position="61"/>
    </location>
</feature>
<evidence type="ECO:0000256" key="2">
    <source>
        <dbReference type="ARBA" id="ARBA00009399"/>
    </source>
</evidence>
<dbReference type="PANTHER" id="PTHR38459">
    <property type="entry name" value="PROPHAGE BACTOPRENOL-LINKED GLUCOSE TRANSLOCASE HOMOLOG"/>
    <property type="match status" value="1"/>
</dbReference>
<sequence>MRKDIIVSLVIGEISAWLMLLIFKNIGNLPFGFDKLTTSWWLLPIVFPLLCAGGMVVALFFKKRLSILYQFAKFFLVGGLNVLVDLGVLNLLIIISAISAGLWYSVFKGISFLVATVNSYFWNKNWTFAPQRRIRRGGGSAEFGQFLIISTVGFLINVGVASLVVNLIGPQFGLALKTWANVGALLGSVAGLMWNFIGYKFVVFK</sequence>
<evidence type="ECO:0000256" key="4">
    <source>
        <dbReference type="ARBA" id="ARBA00022989"/>
    </source>
</evidence>
<feature type="transmembrane region" description="Helical" evidence="6">
    <location>
        <begin position="143"/>
        <end position="168"/>
    </location>
</feature>
<keyword evidence="3 6" id="KW-0812">Transmembrane</keyword>
<dbReference type="PANTHER" id="PTHR38459:SF1">
    <property type="entry name" value="PROPHAGE BACTOPRENOL-LINKED GLUCOSE TRANSLOCASE HOMOLOG"/>
    <property type="match status" value="1"/>
</dbReference>
<dbReference type="Pfam" id="PF04138">
    <property type="entry name" value="GtrA_DPMS_TM"/>
    <property type="match status" value="1"/>
</dbReference>
<evidence type="ECO:0000256" key="5">
    <source>
        <dbReference type="ARBA" id="ARBA00023136"/>
    </source>
</evidence>
<evidence type="ECO:0000259" key="7">
    <source>
        <dbReference type="Pfam" id="PF04138"/>
    </source>
</evidence>
<keyword evidence="5 6" id="KW-0472">Membrane</keyword>
<name>A0A1G2QP93_9BACT</name>
<evidence type="ECO:0000256" key="3">
    <source>
        <dbReference type="ARBA" id="ARBA00022692"/>
    </source>
</evidence>
<dbReference type="GO" id="GO:0000271">
    <property type="term" value="P:polysaccharide biosynthetic process"/>
    <property type="evidence" value="ECO:0007669"/>
    <property type="project" value="InterPro"/>
</dbReference>
<comment type="similarity">
    <text evidence="2">Belongs to the GtrA family.</text>
</comment>
<feature type="transmembrane region" description="Helical" evidence="6">
    <location>
        <begin position="101"/>
        <end position="122"/>
    </location>
</feature>
<dbReference type="EMBL" id="MHTO01000026">
    <property type="protein sequence ID" value="OHA61919.1"/>
    <property type="molecule type" value="Genomic_DNA"/>
</dbReference>
<dbReference type="GO" id="GO:0005886">
    <property type="term" value="C:plasma membrane"/>
    <property type="evidence" value="ECO:0007669"/>
    <property type="project" value="TreeGrafter"/>
</dbReference>
<dbReference type="Proteomes" id="UP000179245">
    <property type="component" value="Unassembled WGS sequence"/>
</dbReference>
<evidence type="ECO:0000313" key="8">
    <source>
        <dbReference type="EMBL" id="OHA61919.1"/>
    </source>
</evidence>
<organism evidence="8 9">
    <name type="scientific">Candidatus Wildermuthbacteria bacterium GWA2_46_15</name>
    <dbReference type="NCBI Taxonomy" id="1802443"/>
    <lineage>
        <taxon>Bacteria</taxon>
        <taxon>Candidatus Wildermuthiibacteriota</taxon>
    </lineage>
</organism>
<feature type="transmembrane region" description="Helical" evidence="6">
    <location>
        <begin position="73"/>
        <end position="95"/>
    </location>
</feature>
<reference evidence="8 9" key="1">
    <citation type="journal article" date="2016" name="Nat. Commun.">
        <title>Thousands of microbial genomes shed light on interconnected biogeochemical processes in an aquifer system.</title>
        <authorList>
            <person name="Anantharaman K."/>
            <person name="Brown C.T."/>
            <person name="Hug L.A."/>
            <person name="Sharon I."/>
            <person name="Castelle C.J."/>
            <person name="Probst A.J."/>
            <person name="Thomas B.C."/>
            <person name="Singh A."/>
            <person name="Wilkins M.J."/>
            <person name="Karaoz U."/>
            <person name="Brodie E.L."/>
            <person name="Williams K.H."/>
            <person name="Hubbard S.S."/>
            <person name="Banfield J.F."/>
        </authorList>
    </citation>
    <scope>NUCLEOTIDE SEQUENCE [LARGE SCALE GENOMIC DNA]</scope>
</reference>
<gene>
    <name evidence="8" type="ORF">A2117_01035</name>
</gene>
<dbReference type="AlphaFoldDB" id="A0A1G2QP93"/>
<evidence type="ECO:0000256" key="1">
    <source>
        <dbReference type="ARBA" id="ARBA00004141"/>
    </source>
</evidence>
<dbReference type="STRING" id="1802443.A2117_01035"/>